<name>A0A834YHX0_TETSI</name>
<accession>A0A834YHX0</accession>
<feature type="compositionally biased region" description="Basic and acidic residues" evidence="1">
    <location>
        <begin position="8"/>
        <end position="18"/>
    </location>
</feature>
<dbReference type="PANTHER" id="PTHR35704">
    <property type="entry name" value="OS02G0254600 PROTEIN"/>
    <property type="match status" value="1"/>
</dbReference>
<dbReference type="OMA" id="NCMERCA"/>
<comment type="caution">
    <text evidence="2">The sequence shown here is derived from an EMBL/GenBank/DDBJ whole genome shotgun (WGS) entry which is preliminary data.</text>
</comment>
<reference evidence="2 3" key="1">
    <citation type="submission" date="2020-04" db="EMBL/GenBank/DDBJ databases">
        <title>Plant Genome Project.</title>
        <authorList>
            <person name="Zhang R.-G."/>
        </authorList>
    </citation>
    <scope>NUCLEOTIDE SEQUENCE [LARGE SCALE GENOMIC DNA]</scope>
    <source>
        <strain evidence="2">YNK0</strain>
        <tissue evidence="2">Leaf</tissue>
    </source>
</reference>
<dbReference type="EMBL" id="JABCRI010000021">
    <property type="protein sequence ID" value="KAF8380056.1"/>
    <property type="molecule type" value="Genomic_DNA"/>
</dbReference>
<organism evidence="2 3">
    <name type="scientific">Tetracentron sinense</name>
    <name type="common">Spur-leaf</name>
    <dbReference type="NCBI Taxonomy" id="13715"/>
    <lineage>
        <taxon>Eukaryota</taxon>
        <taxon>Viridiplantae</taxon>
        <taxon>Streptophyta</taxon>
        <taxon>Embryophyta</taxon>
        <taxon>Tracheophyta</taxon>
        <taxon>Spermatophyta</taxon>
        <taxon>Magnoliopsida</taxon>
        <taxon>Trochodendrales</taxon>
        <taxon>Trochodendraceae</taxon>
        <taxon>Tetracentron</taxon>
    </lineage>
</organism>
<evidence type="ECO:0000313" key="3">
    <source>
        <dbReference type="Proteomes" id="UP000655225"/>
    </source>
</evidence>
<sequence length="97" mass="11375">MGNCLETCMHDQPREKKQQQQQGGFIKEDGSGKSGFRVKIVLRKEELEWLMFQLKEKGGKRLEDVLGEMERGGRRVEVWKPSLESIMEKPEVHEMDR</sequence>
<keyword evidence="3" id="KW-1185">Reference proteome</keyword>
<evidence type="ECO:0000313" key="2">
    <source>
        <dbReference type="EMBL" id="KAF8380056.1"/>
    </source>
</evidence>
<dbReference type="AlphaFoldDB" id="A0A834YHX0"/>
<feature type="region of interest" description="Disordered" evidence="1">
    <location>
        <begin position="1"/>
        <end position="32"/>
    </location>
</feature>
<protein>
    <submittedName>
        <fullName evidence="2">Uncharacterized protein</fullName>
    </submittedName>
</protein>
<dbReference type="PANTHER" id="PTHR35704:SF1">
    <property type="entry name" value="OS02G0254600 PROTEIN"/>
    <property type="match status" value="1"/>
</dbReference>
<dbReference type="Proteomes" id="UP000655225">
    <property type="component" value="Unassembled WGS sequence"/>
</dbReference>
<gene>
    <name evidence="2" type="ORF">HHK36_027526</name>
</gene>
<evidence type="ECO:0000256" key="1">
    <source>
        <dbReference type="SAM" id="MobiDB-lite"/>
    </source>
</evidence>
<dbReference type="OrthoDB" id="690994at2759"/>
<proteinExistence type="predicted"/>